<dbReference type="OrthoDB" id="126233at2759"/>
<accession>A0A225UHU2</accession>
<gene>
    <name evidence="1" type="ORF">PHMEG_00038080</name>
</gene>
<dbReference type="EMBL" id="NBNE01017346">
    <property type="protein sequence ID" value="OWY92777.1"/>
    <property type="molecule type" value="Genomic_DNA"/>
</dbReference>
<reference evidence="2" key="1">
    <citation type="submission" date="2017-03" db="EMBL/GenBank/DDBJ databases">
        <title>Phytopthora megakarya and P. palmivora, two closely related causual agents of cacao black pod achieved similar genome size and gene model numbers by different mechanisms.</title>
        <authorList>
            <person name="Ali S."/>
            <person name="Shao J."/>
            <person name="Larry D.J."/>
            <person name="Kronmiller B."/>
            <person name="Shen D."/>
            <person name="Strem M.D."/>
            <person name="Melnick R.L."/>
            <person name="Guiltinan M.J."/>
            <person name="Tyler B.M."/>
            <person name="Meinhardt L.W."/>
            <person name="Bailey B.A."/>
        </authorList>
    </citation>
    <scope>NUCLEOTIDE SEQUENCE [LARGE SCALE GENOMIC DNA]</scope>
    <source>
        <strain evidence="2">zdho120</strain>
    </source>
</reference>
<proteinExistence type="predicted"/>
<evidence type="ECO:0000313" key="2">
    <source>
        <dbReference type="Proteomes" id="UP000198211"/>
    </source>
</evidence>
<protein>
    <recommendedName>
        <fullName evidence="3">Reverse transcriptase</fullName>
    </recommendedName>
</protein>
<comment type="caution">
    <text evidence="1">The sequence shown here is derived from an EMBL/GenBank/DDBJ whole genome shotgun (WGS) entry which is preliminary data.</text>
</comment>
<sequence length="344" mass="38062">MVVDIDILDRWPEVICSPLGAVEKKGADPNHEVRLIHDLSFPKTASRSEVRLIHDLSFPKTASVNSAFVAESVPKVRYASVSVIAQRIEYLATHRYGGRIRILKGDVKGAFRHLRTRANQGFRMTACVKELRVAIIDMAAPLGWTGSPSCYASFGRAISWLMGTNSPASVSDSNDKEPFFPYEWVDDHILVEPDIEDRLQLAEATLRHAMLAVLGPRVSIPNEKVVKARLRVEALLKLGTASKTELNKVLGSLKHVAIFLRAAKPFYQRLQGQSTKASRFGRIRMSRGATADLFWFQQILQLGCLAELPLAMFGTLPTPDVVLLMGTSDSGLVILDPASNEFIQ</sequence>
<name>A0A225UHU2_9STRA</name>
<dbReference type="Proteomes" id="UP000198211">
    <property type="component" value="Unassembled WGS sequence"/>
</dbReference>
<organism evidence="1 2">
    <name type="scientific">Phytophthora megakarya</name>
    <dbReference type="NCBI Taxonomy" id="4795"/>
    <lineage>
        <taxon>Eukaryota</taxon>
        <taxon>Sar</taxon>
        <taxon>Stramenopiles</taxon>
        <taxon>Oomycota</taxon>
        <taxon>Peronosporomycetes</taxon>
        <taxon>Peronosporales</taxon>
        <taxon>Peronosporaceae</taxon>
        <taxon>Phytophthora</taxon>
    </lineage>
</organism>
<keyword evidence="2" id="KW-1185">Reference proteome</keyword>
<evidence type="ECO:0000313" key="1">
    <source>
        <dbReference type="EMBL" id="OWY92777.1"/>
    </source>
</evidence>
<dbReference type="AlphaFoldDB" id="A0A225UHU2"/>
<evidence type="ECO:0008006" key="3">
    <source>
        <dbReference type="Google" id="ProtNLM"/>
    </source>
</evidence>